<dbReference type="PRINTS" id="PR00412">
    <property type="entry name" value="EPOXHYDRLASE"/>
</dbReference>
<comment type="similarity">
    <text evidence="1">Belongs to the haloalkane dehalogenase family. Type 2 subfamily.</text>
</comment>
<dbReference type="EMBL" id="UINC01014131">
    <property type="protein sequence ID" value="SVA60504.1"/>
    <property type="molecule type" value="Genomic_DNA"/>
</dbReference>
<evidence type="ECO:0000259" key="6">
    <source>
        <dbReference type="Pfam" id="PF00561"/>
    </source>
</evidence>
<dbReference type="InterPro" id="IPR023594">
    <property type="entry name" value="Haloalkane_dehalogenase_2"/>
</dbReference>
<evidence type="ECO:0000256" key="3">
    <source>
        <dbReference type="ARBA" id="ARBA00012065"/>
    </source>
</evidence>
<dbReference type="NCBIfam" id="NF002938">
    <property type="entry name" value="PRK03592.1"/>
    <property type="match status" value="1"/>
</dbReference>
<comment type="subunit">
    <text evidence="2">Monomer.</text>
</comment>
<dbReference type="InterPro" id="IPR029058">
    <property type="entry name" value="AB_hydrolase_fold"/>
</dbReference>
<dbReference type="InterPro" id="IPR000073">
    <property type="entry name" value="AB_hydrolase_1"/>
</dbReference>
<reference evidence="7" key="1">
    <citation type="submission" date="2018-05" db="EMBL/GenBank/DDBJ databases">
        <authorList>
            <person name="Lanie J.A."/>
            <person name="Ng W.-L."/>
            <person name="Kazmierczak K.M."/>
            <person name="Andrzejewski T.M."/>
            <person name="Davidsen T.M."/>
            <person name="Wayne K.J."/>
            <person name="Tettelin H."/>
            <person name="Glass J.I."/>
            <person name="Rusch D."/>
            <person name="Podicherti R."/>
            <person name="Tsui H.-C.T."/>
            <person name="Winkler M.E."/>
        </authorList>
    </citation>
    <scope>NUCLEOTIDE SEQUENCE</scope>
</reference>
<dbReference type="InterPro" id="IPR050266">
    <property type="entry name" value="AB_hydrolase_sf"/>
</dbReference>
<accession>A0A381X700</accession>
<dbReference type="InterPro" id="IPR000639">
    <property type="entry name" value="Epox_hydrolase-like"/>
</dbReference>
<organism evidence="7">
    <name type="scientific">marine metagenome</name>
    <dbReference type="NCBI Taxonomy" id="408172"/>
    <lineage>
        <taxon>unclassified sequences</taxon>
        <taxon>metagenomes</taxon>
        <taxon>ecological metagenomes</taxon>
    </lineage>
</organism>
<evidence type="ECO:0000256" key="1">
    <source>
        <dbReference type="ARBA" id="ARBA00007213"/>
    </source>
</evidence>
<dbReference type="GO" id="GO:0016020">
    <property type="term" value="C:membrane"/>
    <property type="evidence" value="ECO:0007669"/>
    <property type="project" value="TreeGrafter"/>
</dbReference>
<evidence type="ECO:0000313" key="7">
    <source>
        <dbReference type="EMBL" id="SVA60504.1"/>
    </source>
</evidence>
<dbReference type="Gene3D" id="3.40.50.1820">
    <property type="entry name" value="alpha/beta hydrolase"/>
    <property type="match status" value="1"/>
</dbReference>
<evidence type="ECO:0000256" key="2">
    <source>
        <dbReference type="ARBA" id="ARBA00011245"/>
    </source>
</evidence>
<dbReference type="EC" id="3.8.1.5" evidence="3"/>
<name>A0A381X700_9ZZZZ</name>
<gene>
    <name evidence="7" type="ORF">METZ01_LOCUS113358</name>
</gene>
<evidence type="ECO:0000256" key="5">
    <source>
        <dbReference type="ARBA" id="ARBA00040785"/>
    </source>
</evidence>
<sequence length="293" mass="33507">MTDDQISEEMLYPSTFVDVLGSRMHYVEGGVGDPILFLHGNPTSSYLWRNVMPHLTPVARCIAPDLIGMGRSDKPSLEYRLADHVRYVDGFIEALGLRRVTLVVHDWGSALGFHYARRHEANVKGIAFMEAVVRPLTWDEWPHTVRPLFQQFRTPEVGWDLIVNKNVFVEQVLPGAVRRRLTPVEMERYREPFLDSTARKPVWRWPNEIPVDGEPADVVDLVQAYADWLGRSDVPKLLMHADPGAILRADLVDWCERHMRALTSVGIGSGLHFVQEDRPHEIGRAIRAWYEGL</sequence>
<dbReference type="HAMAP" id="MF_01231">
    <property type="entry name" value="Haloalk_dehal_type2"/>
    <property type="match status" value="1"/>
</dbReference>
<dbReference type="PANTHER" id="PTHR43798">
    <property type="entry name" value="MONOACYLGLYCEROL LIPASE"/>
    <property type="match status" value="1"/>
</dbReference>
<dbReference type="AlphaFoldDB" id="A0A381X700"/>
<dbReference type="SUPFAM" id="SSF53474">
    <property type="entry name" value="alpha/beta-Hydrolases"/>
    <property type="match status" value="1"/>
</dbReference>
<dbReference type="GO" id="GO:0018786">
    <property type="term" value="F:haloalkane dehalogenase activity"/>
    <property type="evidence" value="ECO:0007669"/>
    <property type="project" value="UniProtKB-EC"/>
</dbReference>
<dbReference type="PANTHER" id="PTHR43798:SF24">
    <property type="entry name" value="CIS-3-ALKYL-4-ALKYLOXETAN-2-ONE DECARBOXYLASE"/>
    <property type="match status" value="1"/>
</dbReference>
<feature type="domain" description="AB hydrolase-1" evidence="6">
    <location>
        <begin position="34"/>
        <end position="179"/>
    </location>
</feature>
<proteinExistence type="inferred from homology"/>
<dbReference type="Pfam" id="PF00561">
    <property type="entry name" value="Abhydrolase_1"/>
    <property type="match status" value="1"/>
</dbReference>
<evidence type="ECO:0000256" key="4">
    <source>
        <dbReference type="ARBA" id="ARBA00022801"/>
    </source>
</evidence>
<keyword evidence="4" id="KW-0378">Hydrolase</keyword>
<protein>
    <recommendedName>
        <fullName evidence="5">Haloalkane dehalogenase</fullName>
        <ecNumber evidence="3">3.8.1.5</ecNumber>
    </recommendedName>
</protein>